<dbReference type="AlphaFoldDB" id="A0A0N0MC56"/>
<keyword evidence="2" id="KW-1185">Reference proteome</keyword>
<evidence type="ECO:0000313" key="1">
    <source>
        <dbReference type="EMBL" id="KPH80687.1"/>
    </source>
</evidence>
<gene>
    <name evidence="1" type="ORF">AE618_13195</name>
</gene>
<evidence type="ECO:0000313" key="2">
    <source>
        <dbReference type="Proteomes" id="UP000037822"/>
    </source>
</evidence>
<proteinExistence type="predicted"/>
<comment type="caution">
    <text evidence="1">The sequence shown here is derived from an EMBL/GenBank/DDBJ whole genome shotgun (WGS) entry which is preliminary data.</text>
</comment>
<name>A0A0N0MC56_9HYPH</name>
<dbReference type="EMBL" id="LGSZ01000040">
    <property type="protein sequence ID" value="KPH80687.1"/>
    <property type="molecule type" value="Genomic_DNA"/>
</dbReference>
<sequence length="64" mass="7103">MRQIRNSGLVSDSLDGLLHGADALQFVDEQRDFLVRPAAIPFLIAIEVRRLPVIDPIGEPAGHW</sequence>
<accession>A0A0N0MC56</accession>
<dbReference type="PATRIC" id="fig|1526658.3.peg.4077"/>
<dbReference type="Proteomes" id="UP000037822">
    <property type="component" value="Unassembled WGS sequence"/>
</dbReference>
<protein>
    <submittedName>
        <fullName evidence="1">Uncharacterized protein</fullName>
    </submittedName>
</protein>
<organism evidence="1 2">
    <name type="scientific">Bosea vaviloviae</name>
    <dbReference type="NCBI Taxonomy" id="1526658"/>
    <lineage>
        <taxon>Bacteria</taxon>
        <taxon>Pseudomonadati</taxon>
        <taxon>Pseudomonadota</taxon>
        <taxon>Alphaproteobacteria</taxon>
        <taxon>Hyphomicrobiales</taxon>
        <taxon>Boseaceae</taxon>
        <taxon>Bosea</taxon>
    </lineage>
</organism>
<reference evidence="1 2" key="1">
    <citation type="submission" date="2015-07" db="EMBL/GenBank/DDBJ databases">
        <title>Whole genome sequencing of Bosea vaviloviae isolated from cave pool.</title>
        <authorList>
            <person name="Tan N.E.H."/>
            <person name="Lee Y.P."/>
            <person name="Gan H.M."/>
            <person name="Barton H."/>
            <person name="Savka M.A."/>
        </authorList>
    </citation>
    <scope>NUCLEOTIDE SEQUENCE [LARGE SCALE GENOMIC DNA]</scope>
    <source>
        <strain evidence="1 2">SD260</strain>
    </source>
</reference>